<gene>
    <name evidence="1" type="ORF">CH341_32675</name>
</gene>
<reference evidence="1 2" key="1">
    <citation type="submission" date="2017-07" db="EMBL/GenBank/DDBJ databases">
        <title>Draft Genome Sequences of Select Purple Nonsulfur Bacteria.</title>
        <authorList>
            <person name="Lasarre B."/>
            <person name="Mckinlay J.B."/>
        </authorList>
    </citation>
    <scope>NUCLEOTIDE SEQUENCE [LARGE SCALE GENOMIC DNA]</scope>
    <source>
        <strain evidence="1 2">DSM 5909</strain>
    </source>
</reference>
<evidence type="ECO:0000313" key="1">
    <source>
        <dbReference type="EMBL" id="RAI31451.1"/>
    </source>
</evidence>
<accession>A0A327JZM0</accession>
<protein>
    <submittedName>
        <fullName evidence="1">Uncharacterized protein</fullName>
    </submittedName>
</protein>
<proteinExistence type="predicted"/>
<name>A0A327JZM0_9BRAD</name>
<comment type="caution">
    <text evidence="1">The sequence shown here is derived from an EMBL/GenBank/DDBJ whole genome shotgun (WGS) entry which is preliminary data.</text>
</comment>
<dbReference type="AlphaFoldDB" id="A0A327JZM0"/>
<dbReference type="Proteomes" id="UP000249130">
    <property type="component" value="Unassembled WGS sequence"/>
</dbReference>
<evidence type="ECO:0000313" key="2">
    <source>
        <dbReference type="Proteomes" id="UP000249130"/>
    </source>
</evidence>
<keyword evidence="2" id="KW-1185">Reference proteome</keyword>
<organism evidence="1 2">
    <name type="scientific">Rhodoplanes roseus</name>
    <dbReference type="NCBI Taxonomy" id="29409"/>
    <lineage>
        <taxon>Bacteria</taxon>
        <taxon>Pseudomonadati</taxon>
        <taxon>Pseudomonadota</taxon>
        <taxon>Alphaproteobacteria</taxon>
        <taxon>Hyphomicrobiales</taxon>
        <taxon>Nitrobacteraceae</taxon>
        <taxon>Rhodoplanes</taxon>
    </lineage>
</organism>
<dbReference type="EMBL" id="NPEX01000907">
    <property type="protein sequence ID" value="RAI31451.1"/>
    <property type="molecule type" value="Genomic_DNA"/>
</dbReference>
<sequence length="59" mass="6015">MPVAAGGYGYGAPMPPGAIATLTDGSVSAVMNGAQYFRYGATLYRAVSEGNQVVYVPAQ</sequence>